<comment type="caution">
    <text evidence="2">The sequence shown here is derived from an EMBL/GenBank/DDBJ whole genome shotgun (WGS) entry which is preliminary data.</text>
</comment>
<evidence type="ECO:0000313" key="2">
    <source>
        <dbReference type="EMBL" id="GBM87225.1"/>
    </source>
</evidence>
<dbReference type="Proteomes" id="UP000499080">
    <property type="component" value="Unassembled WGS sequence"/>
</dbReference>
<name>A0A4Y2JBC2_ARAVE</name>
<evidence type="ECO:0000256" key="1">
    <source>
        <dbReference type="SAM" id="MobiDB-lite"/>
    </source>
</evidence>
<proteinExistence type="predicted"/>
<reference evidence="2 3" key="1">
    <citation type="journal article" date="2019" name="Sci. Rep.">
        <title>Orb-weaving spider Araneus ventricosus genome elucidates the spidroin gene catalogue.</title>
        <authorList>
            <person name="Kono N."/>
            <person name="Nakamura H."/>
            <person name="Ohtoshi R."/>
            <person name="Moran D.A.P."/>
            <person name="Shinohara A."/>
            <person name="Yoshida Y."/>
            <person name="Fujiwara M."/>
            <person name="Mori M."/>
            <person name="Tomita M."/>
            <person name="Arakawa K."/>
        </authorList>
    </citation>
    <scope>NUCLEOTIDE SEQUENCE [LARGE SCALE GENOMIC DNA]</scope>
</reference>
<sequence>MFLSFRSPAREEDAGTGGPSRQPEARNEEPEVPLSNVQEEQTADNRKFIDFFACFVIAIDPPSIYFISLIKSITDGLTHSRIKPNRLPNLEKPYLV</sequence>
<accession>A0A4Y2JBC2</accession>
<evidence type="ECO:0000313" key="3">
    <source>
        <dbReference type="Proteomes" id="UP000499080"/>
    </source>
</evidence>
<dbReference type="AlphaFoldDB" id="A0A4Y2JBC2"/>
<keyword evidence="3" id="KW-1185">Reference proteome</keyword>
<organism evidence="2 3">
    <name type="scientific">Araneus ventricosus</name>
    <name type="common">Orbweaver spider</name>
    <name type="synonym">Epeira ventricosa</name>
    <dbReference type="NCBI Taxonomy" id="182803"/>
    <lineage>
        <taxon>Eukaryota</taxon>
        <taxon>Metazoa</taxon>
        <taxon>Ecdysozoa</taxon>
        <taxon>Arthropoda</taxon>
        <taxon>Chelicerata</taxon>
        <taxon>Arachnida</taxon>
        <taxon>Araneae</taxon>
        <taxon>Araneomorphae</taxon>
        <taxon>Entelegynae</taxon>
        <taxon>Araneoidea</taxon>
        <taxon>Araneidae</taxon>
        <taxon>Araneus</taxon>
    </lineage>
</organism>
<gene>
    <name evidence="2" type="ORF">AVEN_236749_1</name>
</gene>
<protein>
    <submittedName>
        <fullName evidence="2">Uncharacterized protein</fullName>
    </submittedName>
</protein>
<dbReference type="EMBL" id="BGPR01003367">
    <property type="protein sequence ID" value="GBM87225.1"/>
    <property type="molecule type" value="Genomic_DNA"/>
</dbReference>
<feature type="region of interest" description="Disordered" evidence="1">
    <location>
        <begin position="1"/>
        <end position="39"/>
    </location>
</feature>